<evidence type="ECO:0000256" key="3">
    <source>
        <dbReference type="ARBA" id="ARBA00023163"/>
    </source>
</evidence>
<evidence type="ECO:0000256" key="2">
    <source>
        <dbReference type="ARBA" id="ARBA00023015"/>
    </source>
</evidence>
<dbReference type="Proteomes" id="UP001215712">
    <property type="component" value="Unassembled WGS sequence"/>
</dbReference>
<name>A0AAD6N1L0_9EURO</name>
<dbReference type="InterPro" id="IPR050613">
    <property type="entry name" value="Sec_Metabolite_Reg"/>
</dbReference>
<dbReference type="EMBL" id="JAQJAN010000001">
    <property type="protein sequence ID" value="KAJ5741192.1"/>
    <property type="molecule type" value="Genomic_DNA"/>
</dbReference>
<dbReference type="CDD" id="cd12148">
    <property type="entry name" value="fungal_TF_MHR"/>
    <property type="match status" value="1"/>
</dbReference>
<dbReference type="AlphaFoldDB" id="A0AAD6N1L0"/>
<evidence type="ECO:0000256" key="4">
    <source>
        <dbReference type="ARBA" id="ARBA00023242"/>
    </source>
</evidence>
<keyword evidence="6" id="KW-1185">Reference proteome</keyword>
<accession>A0AAD6N1L0</accession>
<keyword evidence="2" id="KW-0805">Transcription regulation</keyword>
<organism evidence="5 6">
    <name type="scientific">Penicillium malachiteum</name>
    <dbReference type="NCBI Taxonomy" id="1324776"/>
    <lineage>
        <taxon>Eukaryota</taxon>
        <taxon>Fungi</taxon>
        <taxon>Dikarya</taxon>
        <taxon>Ascomycota</taxon>
        <taxon>Pezizomycotina</taxon>
        <taxon>Eurotiomycetes</taxon>
        <taxon>Eurotiomycetidae</taxon>
        <taxon>Eurotiales</taxon>
        <taxon>Aspergillaceae</taxon>
        <taxon>Penicillium</taxon>
    </lineage>
</organism>
<evidence type="ECO:0000313" key="6">
    <source>
        <dbReference type="Proteomes" id="UP001215712"/>
    </source>
</evidence>
<evidence type="ECO:0000313" key="5">
    <source>
        <dbReference type="EMBL" id="KAJ5741192.1"/>
    </source>
</evidence>
<reference evidence="5" key="2">
    <citation type="submission" date="2023-01" db="EMBL/GenBank/DDBJ databases">
        <authorList>
            <person name="Petersen C."/>
        </authorList>
    </citation>
    <scope>NUCLEOTIDE SEQUENCE</scope>
    <source>
        <strain evidence="5">IBT 17514</strain>
    </source>
</reference>
<evidence type="ECO:0008006" key="7">
    <source>
        <dbReference type="Google" id="ProtNLM"/>
    </source>
</evidence>
<keyword evidence="3" id="KW-0804">Transcription</keyword>
<reference evidence="5" key="1">
    <citation type="journal article" date="2023" name="IMA Fungus">
        <title>Comparative genomic study of the Penicillium genus elucidates a diverse pangenome and 15 lateral gene transfer events.</title>
        <authorList>
            <person name="Petersen C."/>
            <person name="Sorensen T."/>
            <person name="Nielsen M.R."/>
            <person name="Sondergaard T.E."/>
            <person name="Sorensen J.L."/>
            <person name="Fitzpatrick D.A."/>
            <person name="Frisvad J.C."/>
            <person name="Nielsen K.L."/>
        </authorList>
    </citation>
    <scope>NUCLEOTIDE SEQUENCE</scope>
    <source>
        <strain evidence="5">IBT 17514</strain>
    </source>
</reference>
<evidence type="ECO:0000256" key="1">
    <source>
        <dbReference type="ARBA" id="ARBA00004123"/>
    </source>
</evidence>
<keyword evidence="4" id="KW-0539">Nucleus</keyword>
<comment type="subcellular location">
    <subcellularLocation>
        <location evidence="1">Nucleus</location>
    </subcellularLocation>
</comment>
<proteinExistence type="predicted"/>
<dbReference type="PANTHER" id="PTHR31001:SF40">
    <property type="entry name" value="ZN(II)2CYS6 TRANSCRIPTION FACTOR (EUROFUNG)"/>
    <property type="match status" value="1"/>
</dbReference>
<sequence length="456" mass="52111">MSLRDFCSSFTGAKLRLEFIGFIFAMAGISVHGRYPSREILDLGNGEKMDTESFLKEMVLASHACIEASKHKTHVNDLTIWMRYMHVILGTEVLGETSERVYSLFGDLTSCIYAMGLHQQHSFADVPFFLAETRRPPRLPYRYCDVSWPLDLPDDDLFRHKVNLDSALLRLDENGWNTEGKFYPATLIRMRAIMSNLRERVLELSLGHSEQRDHANNLSETYKSCERIFDSIPSRYIYTPECWKETDSIECIARMIIQLEYLFSVLHLQRLRCQTSSEAISDLLDTCLQVLSIITDLTKQYQVHEVSKQFPWVFLVYGIPAAGVIVTELHRHTLSNQPLPSNKPRSEIIRTLSFLVSWVRDTTKESPPSVTLGACSELNNVILRLLDDVLDYQPDSRQQTHERLEMQMMDHGFEKSTLSMGHGLPSEALTLGFGSGECLSWLDDLDLTLTSPGLLM</sequence>
<protein>
    <recommendedName>
        <fullName evidence="7">Transcription factor domain-containing protein</fullName>
    </recommendedName>
</protein>
<comment type="caution">
    <text evidence="5">The sequence shown here is derived from an EMBL/GenBank/DDBJ whole genome shotgun (WGS) entry which is preliminary data.</text>
</comment>
<dbReference type="GO" id="GO:0005634">
    <property type="term" value="C:nucleus"/>
    <property type="evidence" value="ECO:0007669"/>
    <property type="project" value="UniProtKB-SubCell"/>
</dbReference>
<dbReference type="PANTHER" id="PTHR31001">
    <property type="entry name" value="UNCHARACTERIZED TRANSCRIPTIONAL REGULATORY PROTEIN"/>
    <property type="match status" value="1"/>
</dbReference>
<gene>
    <name evidence="5" type="ORF">N7493_001064</name>
</gene>